<dbReference type="EMBL" id="CP087164">
    <property type="protein sequence ID" value="UGS38935.1"/>
    <property type="molecule type" value="Genomic_DNA"/>
</dbReference>
<evidence type="ECO:0000313" key="4">
    <source>
        <dbReference type="EMBL" id="UGS38935.1"/>
    </source>
</evidence>
<dbReference type="SUPFAM" id="SSF49329">
    <property type="entry name" value="Cu,Zn superoxide dismutase-like"/>
    <property type="match status" value="1"/>
</dbReference>
<name>A0A9E6Y2R7_9ACTN</name>
<organism evidence="4 5">
    <name type="scientific">Capillimicrobium parvum</name>
    <dbReference type="NCBI Taxonomy" id="2884022"/>
    <lineage>
        <taxon>Bacteria</taxon>
        <taxon>Bacillati</taxon>
        <taxon>Actinomycetota</taxon>
        <taxon>Thermoleophilia</taxon>
        <taxon>Solirubrobacterales</taxon>
        <taxon>Capillimicrobiaceae</taxon>
        <taxon>Capillimicrobium</taxon>
    </lineage>
</organism>
<feature type="chain" id="PRO_5038386578" description="CHRD domain-containing protein" evidence="3">
    <location>
        <begin position="24"/>
        <end position="199"/>
    </location>
</feature>
<gene>
    <name evidence="4" type="ORF">DSM104329_05367</name>
</gene>
<keyword evidence="5" id="KW-1185">Reference proteome</keyword>
<comment type="similarity">
    <text evidence="1">Belongs to the Cu-Zn superoxide dismutase family.</text>
</comment>
<feature type="compositionally biased region" description="Basic and acidic residues" evidence="2">
    <location>
        <begin position="177"/>
        <end position="186"/>
    </location>
</feature>
<dbReference type="GO" id="GO:0006801">
    <property type="term" value="P:superoxide metabolic process"/>
    <property type="evidence" value="ECO:0007669"/>
    <property type="project" value="InterPro"/>
</dbReference>
<accession>A0A9E6Y2R7</accession>
<dbReference type="AlphaFoldDB" id="A0A9E6Y2R7"/>
<sequence length="199" mass="20133">MTRRITVAIASIAALGIASIASADAGHSAKTYKASLDAVDPAATTAGLADVVGHARLVDAKKHDKVALHVRNLAPGTLYLWHVHGGSCAATGAPVAGWTYRTHDAGGNGTLTSNASGNANTKGTSVTFTADPAKRYSVNVHVAAPTNGVPAGTIIACGDLNASKASGKSKPHGSSDNSRRGDEHGPNKPHPSQAHRPKS</sequence>
<proteinExistence type="inferred from homology"/>
<dbReference type="KEGG" id="sbae:DSM104329_05367"/>
<reference evidence="4" key="1">
    <citation type="journal article" date="2022" name="Int. J. Syst. Evol. Microbiol.">
        <title>Pseudomonas aegrilactucae sp. nov. and Pseudomonas morbosilactucae sp. nov., pathogens causing bacterial rot of lettuce in Japan.</title>
        <authorList>
            <person name="Sawada H."/>
            <person name="Fujikawa T."/>
            <person name="Satou M."/>
        </authorList>
    </citation>
    <scope>NUCLEOTIDE SEQUENCE</scope>
    <source>
        <strain evidence="4">0166_1</strain>
    </source>
</reference>
<evidence type="ECO:0000313" key="5">
    <source>
        <dbReference type="Proteomes" id="UP001162834"/>
    </source>
</evidence>
<dbReference type="Proteomes" id="UP001162834">
    <property type="component" value="Chromosome"/>
</dbReference>
<evidence type="ECO:0000256" key="3">
    <source>
        <dbReference type="SAM" id="SignalP"/>
    </source>
</evidence>
<feature type="region of interest" description="Disordered" evidence="2">
    <location>
        <begin position="162"/>
        <end position="199"/>
    </location>
</feature>
<dbReference type="GO" id="GO:0046872">
    <property type="term" value="F:metal ion binding"/>
    <property type="evidence" value="ECO:0007669"/>
    <property type="project" value="InterPro"/>
</dbReference>
<evidence type="ECO:0000256" key="2">
    <source>
        <dbReference type="SAM" id="MobiDB-lite"/>
    </source>
</evidence>
<dbReference type="InterPro" id="IPR036423">
    <property type="entry name" value="SOD-like_Cu/Zn_dom_sf"/>
</dbReference>
<keyword evidence="3" id="KW-0732">Signal</keyword>
<evidence type="ECO:0008006" key="6">
    <source>
        <dbReference type="Google" id="ProtNLM"/>
    </source>
</evidence>
<feature type="signal peptide" evidence="3">
    <location>
        <begin position="1"/>
        <end position="23"/>
    </location>
</feature>
<evidence type="ECO:0000256" key="1">
    <source>
        <dbReference type="ARBA" id="ARBA00010457"/>
    </source>
</evidence>
<protein>
    <recommendedName>
        <fullName evidence="6">CHRD domain-containing protein</fullName>
    </recommendedName>
</protein>